<dbReference type="Proteomes" id="UP000057609">
    <property type="component" value="Chromosome"/>
</dbReference>
<dbReference type="SUPFAM" id="SSF53756">
    <property type="entry name" value="UDP-Glycosyltransferase/glycogen phosphorylase"/>
    <property type="match status" value="1"/>
</dbReference>
<keyword evidence="2" id="KW-0808">Transferase</keyword>
<dbReference type="EMBL" id="CP009788">
    <property type="protein sequence ID" value="AJE03044.1"/>
    <property type="molecule type" value="Genomic_DNA"/>
</dbReference>
<keyword evidence="3" id="KW-1185">Reference proteome</keyword>
<dbReference type="Pfam" id="PF13579">
    <property type="entry name" value="Glyco_trans_4_4"/>
    <property type="match status" value="1"/>
</dbReference>
<dbReference type="PANTHER" id="PTHR45947:SF3">
    <property type="entry name" value="SULFOQUINOVOSYL TRANSFERASE SQD2"/>
    <property type="match status" value="1"/>
</dbReference>
<evidence type="ECO:0000313" key="3">
    <source>
        <dbReference type="Proteomes" id="UP000057609"/>
    </source>
</evidence>
<evidence type="ECO:0000259" key="1">
    <source>
        <dbReference type="Pfam" id="PF13579"/>
    </source>
</evidence>
<dbReference type="HOGENOM" id="CLU_009583_11_2_7"/>
<reference evidence="2 3" key="1">
    <citation type="journal article" date="2015" name="Genome Announc.">
        <title>Complete Genome of Geobacter pickeringii G13T, a Metal-Reducing Isolate from Sedimentary Kaolin Deposits.</title>
        <authorList>
            <person name="Badalamenti J.P."/>
            <person name="Bond D.R."/>
        </authorList>
    </citation>
    <scope>NUCLEOTIDE SEQUENCE [LARGE SCALE GENOMIC DNA]</scope>
    <source>
        <strain evidence="2 3">G13</strain>
    </source>
</reference>
<dbReference type="AlphaFoldDB" id="A0A0B5BD67"/>
<dbReference type="OrthoDB" id="7366221at2"/>
<organism evidence="2 3">
    <name type="scientific">Geobacter pickeringii</name>
    <dbReference type="NCBI Taxonomy" id="345632"/>
    <lineage>
        <taxon>Bacteria</taxon>
        <taxon>Pseudomonadati</taxon>
        <taxon>Thermodesulfobacteriota</taxon>
        <taxon>Desulfuromonadia</taxon>
        <taxon>Geobacterales</taxon>
        <taxon>Geobacteraceae</taxon>
        <taxon>Geobacter</taxon>
    </lineage>
</organism>
<sequence length="419" mass="47509">MRILVVTQYFWPENFRINDLVSGLLERGNSVTVLTGIPNYPEGSFFHGYGFFRKTSQEYHGAKVVRVPLIPRGNGSGVKLALNYLSFVLSVCFLAPFRCREQYDLIFIFEPSPVTVALPALFLKFLHKIPIMFWVQDLWPESLSATGAVTSRRILDVVAGVVRFIYRNCDKILITSRSFRQSIERHDGAPENIIYFPQSAEDIFHPIVETQTLAACNSIPPGFWIMFAGNIGTAQDFQTLIATAEKLKEHRDIHWVIVGDGRMREWAESEVKTRGLNDNFHFLGRHPLETMPAFYSHADALLVTLKKEPIFALTIPAKIQSYLACGRPVIAALDGEGARIVEEAGAGITCPAESADALCNAILKMYKTPKIEREKMGMSGRRYYEANFDRDMLLDKLYQWMKELVADCDRSRPHYANNK</sequence>
<dbReference type="RefSeq" id="WP_039741450.1">
    <property type="nucleotide sequence ID" value="NZ_CP009788.1"/>
</dbReference>
<evidence type="ECO:0000313" key="2">
    <source>
        <dbReference type="EMBL" id="AJE03044.1"/>
    </source>
</evidence>
<dbReference type="PANTHER" id="PTHR45947">
    <property type="entry name" value="SULFOQUINOVOSYL TRANSFERASE SQD2"/>
    <property type="match status" value="1"/>
</dbReference>
<feature type="domain" description="Glycosyltransferase subfamily 4-like N-terminal" evidence="1">
    <location>
        <begin position="16"/>
        <end position="197"/>
    </location>
</feature>
<dbReference type="STRING" id="345632.GPICK_06395"/>
<protein>
    <submittedName>
        <fullName evidence="2">Glycosyltransferase</fullName>
    </submittedName>
</protein>
<name>A0A0B5BD67_9BACT</name>
<dbReference type="GO" id="GO:0016758">
    <property type="term" value="F:hexosyltransferase activity"/>
    <property type="evidence" value="ECO:0007669"/>
    <property type="project" value="TreeGrafter"/>
</dbReference>
<dbReference type="Gene3D" id="3.40.50.2000">
    <property type="entry name" value="Glycogen Phosphorylase B"/>
    <property type="match status" value="2"/>
</dbReference>
<dbReference type="Pfam" id="PF13692">
    <property type="entry name" value="Glyco_trans_1_4"/>
    <property type="match status" value="1"/>
</dbReference>
<dbReference type="KEGG" id="gpi:GPICK_06395"/>
<dbReference type="InterPro" id="IPR028098">
    <property type="entry name" value="Glyco_trans_4-like_N"/>
</dbReference>
<proteinExistence type="predicted"/>
<accession>A0A0B5BD67</accession>
<dbReference type="InterPro" id="IPR050194">
    <property type="entry name" value="Glycosyltransferase_grp1"/>
</dbReference>
<gene>
    <name evidence="2" type="ORF">GPICK_06395</name>
</gene>
<dbReference type="CDD" id="cd03794">
    <property type="entry name" value="GT4_WbuB-like"/>
    <property type="match status" value="1"/>
</dbReference>